<organism evidence="1 2">
    <name type="scientific">Lindgomyces ingoldianus</name>
    <dbReference type="NCBI Taxonomy" id="673940"/>
    <lineage>
        <taxon>Eukaryota</taxon>
        <taxon>Fungi</taxon>
        <taxon>Dikarya</taxon>
        <taxon>Ascomycota</taxon>
        <taxon>Pezizomycotina</taxon>
        <taxon>Dothideomycetes</taxon>
        <taxon>Pleosporomycetidae</taxon>
        <taxon>Pleosporales</taxon>
        <taxon>Lindgomycetaceae</taxon>
        <taxon>Lindgomyces</taxon>
    </lineage>
</organism>
<protein>
    <submittedName>
        <fullName evidence="1">Uncharacterized protein</fullName>
    </submittedName>
</protein>
<reference evidence="1" key="1">
    <citation type="journal article" date="2020" name="Stud. Mycol.">
        <title>101 Dothideomycetes genomes: a test case for predicting lifestyles and emergence of pathogens.</title>
        <authorList>
            <person name="Haridas S."/>
            <person name="Albert R."/>
            <person name="Binder M."/>
            <person name="Bloem J."/>
            <person name="Labutti K."/>
            <person name="Salamov A."/>
            <person name="Andreopoulos B."/>
            <person name="Baker S."/>
            <person name="Barry K."/>
            <person name="Bills G."/>
            <person name="Bluhm B."/>
            <person name="Cannon C."/>
            <person name="Castanera R."/>
            <person name="Culley D."/>
            <person name="Daum C."/>
            <person name="Ezra D."/>
            <person name="Gonzalez J."/>
            <person name="Henrissat B."/>
            <person name="Kuo A."/>
            <person name="Liang C."/>
            <person name="Lipzen A."/>
            <person name="Lutzoni F."/>
            <person name="Magnuson J."/>
            <person name="Mondo S."/>
            <person name="Nolan M."/>
            <person name="Ohm R."/>
            <person name="Pangilinan J."/>
            <person name="Park H.-J."/>
            <person name="Ramirez L."/>
            <person name="Alfaro M."/>
            <person name="Sun H."/>
            <person name="Tritt A."/>
            <person name="Yoshinaga Y."/>
            <person name="Zwiers L.-H."/>
            <person name="Turgeon B."/>
            <person name="Goodwin S."/>
            <person name="Spatafora J."/>
            <person name="Crous P."/>
            <person name="Grigoriev I."/>
        </authorList>
    </citation>
    <scope>NUCLEOTIDE SEQUENCE</scope>
    <source>
        <strain evidence="1">ATCC 200398</strain>
    </source>
</reference>
<keyword evidence="2" id="KW-1185">Reference proteome</keyword>
<evidence type="ECO:0000313" key="1">
    <source>
        <dbReference type="EMBL" id="KAF2462634.1"/>
    </source>
</evidence>
<sequence>MLSYFTNLVRPVSPRIPKVEESSPPQPADLDSLPGFAQAVAQKLQSEAAQLTPGPDAPGVMLFKGVFCSFLQSVPEYLNGLPHRSHQNRLLTLLNCWEDLCQWSNPAASSYTREARADFSACQYPALKSLLESRKSVKAVLVQFASAKSFPRRDKAANTLWQNMINAFNALSAPESESEDPDLSELMKLATSKEDLEDNQSFVLQLYDALSQHFMPDRCSYDWKSIVVNLRLNWWELSKEDDTLCFGLFVMINEKGTPDDSATHCHWQDLQVCVSKRKQVAFNVPSGRTPNLSEPLEDFQEDCFPNAEDASHGSGDTDQTSSSDENETDELCQYLAQRTVAQYRFEYATDFKLQKSNQPERSFLRSSMGITLDDLIGTGKLGAKMKLSLSFLLIRTFWQYCESDWMQDYWSKESVYFMFNMVDGYPKAISIHEPFLQARFNKSDHGDKMGQLTEPSKPSSRKKKFRKTSHDTKVRTRTHQYPKLLALGIMLLEIELDRKLESLTSRAGEDSDIVNIRHNMATKVLNDQDFWPPKDIWKPVKESIEICIKADTEVLGNVEEDLRHNFYRRVVGPFKAFMTLAWSDADYQRIESVVIHNAPPSHSPAAQHGAPVDLLQAGEANCEATYSNTFRASSSAARMIVAGTDGSRSQIGTTMSADSPFTSTDWFAKLDDLNDVLKISQRNRDEHSRVVKIAILDTGVQEAYYQNDQSSTKNIKDYKDFVSGNDNIRQDRTDHGTSCVRLLQKVYENADIYVGRVFETKDATPETKKYMENAIKHAICKTKGWGVDVVCLPSGFESEYRPITNAISNAKPSKVLIFAAASNYGNTAGIYFPAWLSRFSDLFCLFSTTAGAKPTCEFNPAPMDSAYNFAILGEGIQLPNTKPLNGTSFSTIIAAGVAAQIIDFSMQPDIRNVIGSNEILRQVDGMSAIFARMSARENEYHCLTPWVLLDGMTVQDYDEKDIRLAICRTISDALWTRHKIRV</sequence>
<dbReference type="Proteomes" id="UP000799755">
    <property type="component" value="Unassembled WGS sequence"/>
</dbReference>
<proteinExistence type="predicted"/>
<name>A0ACB6Q718_9PLEO</name>
<gene>
    <name evidence="1" type="ORF">BDR25DRAFT_123701</name>
</gene>
<evidence type="ECO:0000313" key="2">
    <source>
        <dbReference type="Proteomes" id="UP000799755"/>
    </source>
</evidence>
<accession>A0ACB6Q718</accession>
<dbReference type="EMBL" id="MU003570">
    <property type="protein sequence ID" value="KAF2462634.1"/>
    <property type="molecule type" value="Genomic_DNA"/>
</dbReference>
<comment type="caution">
    <text evidence="1">The sequence shown here is derived from an EMBL/GenBank/DDBJ whole genome shotgun (WGS) entry which is preliminary data.</text>
</comment>